<dbReference type="InterPro" id="IPR023380">
    <property type="entry name" value="DsbB-like_sf"/>
</dbReference>
<evidence type="ECO:0000313" key="7">
    <source>
        <dbReference type="Proteomes" id="UP000327424"/>
    </source>
</evidence>
<dbReference type="EMBL" id="CP044399">
    <property type="protein sequence ID" value="QFI38507.1"/>
    <property type="molecule type" value="Genomic_DNA"/>
</dbReference>
<dbReference type="Gene3D" id="1.20.1550.10">
    <property type="entry name" value="DsbB-like"/>
    <property type="match status" value="1"/>
</dbReference>
<dbReference type="SUPFAM" id="SSF158442">
    <property type="entry name" value="DsbB-like"/>
    <property type="match status" value="1"/>
</dbReference>
<reference evidence="6 7" key="1">
    <citation type="submission" date="2019-09" db="EMBL/GenBank/DDBJ databases">
        <title>Hybrid Assembly of the complete Genome of the Deep-Sea Bacterium Moritella marina from long Nanopore and Illumina reads.</title>
        <authorList>
            <person name="Magin S."/>
            <person name="Georgoulis A."/>
            <person name="Papadimitriou K."/>
            <person name="Iliakis G."/>
            <person name="Vorgias C.E."/>
        </authorList>
    </citation>
    <scope>NUCLEOTIDE SEQUENCE [LARGE SCALE GENOMIC DNA]</scope>
    <source>
        <strain evidence="6 7">MP-1</strain>
    </source>
</reference>
<dbReference type="KEGG" id="mmaa:FR932_11940"/>
<evidence type="ECO:0000256" key="4">
    <source>
        <dbReference type="ARBA" id="ARBA00023136"/>
    </source>
</evidence>
<dbReference type="RefSeq" id="WP_019442963.1">
    <property type="nucleotide sequence ID" value="NZ_ALOE01000038.1"/>
</dbReference>
<dbReference type="OrthoDB" id="3711263at2"/>
<evidence type="ECO:0000256" key="2">
    <source>
        <dbReference type="ARBA" id="ARBA00022692"/>
    </source>
</evidence>
<evidence type="ECO:0000256" key="1">
    <source>
        <dbReference type="ARBA" id="ARBA00004141"/>
    </source>
</evidence>
<feature type="transmembrane region" description="Helical" evidence="5">
    <location>
        <begin position="104"/>
        <end position="125"/>
    </location>
</feature>
<protein>
    <submittedName>
        <fullName evidence="6">Disulfide bond formation protein B</fullName>
    </submittedName>
</protein>
<keyword evidence="4 5" id="KW-0472">Membrane</keyword>
<gene>
    <name evidence="6" type="ORF">FR932_11940</name>
</gene>
<comment type="subcellular location">
    <subcellularLocation>
        <location evidence="1">Membrane</location>
        <topology evidence="1">Multi-pass membrane protein</topology>
    </subcellularLocation>
</comment>
<evidence type="ECO:0000256" key="3">
    <source>
        <dbReference type="ARBA" id="ARBA00022989"/>
    </source>
</evidence>
<feature type="transmembrane region" description="Helical" evidence="5">
    <location>
        <begin position="41"/>
        <end position="59"/>
    </location>
</feature>
<keyword evidence="3 5" id="KW-1133">Transmembrane helix</keyword>
<dbReference type="InterPro" id="IPR003752">
    <property type="entry name" value="DiS_bond_form_DsbB/BdbC"/>
</dbReference>
<organism evidence="6 7">
    <name type="scientific">Moritella marina ATCC 15381</name>
    <dbReference type="NCBI Taxonomy" id="1202962"/>
    <lineage>
        <taxon>Bacteria</taxon>
        <taxon>Pseudomonadati</taxon>
        <taxon>Pseudomonadota</taxon>
        <taxon>Gammaproteobacteria</taxon>
        <taxon>Alteromonadales</taxon>
        <taxon>Moritellaceae</taxon>
        <taxon>Moritella</taxon>
    </lineage>
</organism>
<dbReference type="AlphaFoldDB" id="A0A5J6WKI9"/>
<dbReference type="GO" id="GO:0006457">
    <property type="term" value="P:protein folding"/>
    <property type="evidence" value="ECO:0007669"/>
    <property type="project" value="InterPro"/>
</dbReference>
<evidence type="ECO:0000256" key="5">
    <source>
        <dbReference type="SAM" id="Phobius"/>
    </source>
</evidence>
<feature type="transmembrane region" description="Helical" evidence="5">
    <location>
        <begin position="66"/>
        <end position="84"/>
    </location>
</feature>
<feature type="transmembrane region" description="Helical" evidence="5">
    <location>
        <begin position="146"/>
        <end position="164"/>
    </location>
</feature>
<sequence length="182" mass="19971">MTNNLSRQLNALGALALSIVLGYAFYSQIVEDILACPLCLLQRVGFIAVLFGLFCNVIFGPRMVHYSGMIISAIFGAAVALRQMSLHVIPGTPGYGAPFLGMHFYTWAFITFVIIIFGTAIMMAFSAQYEKVKYIPFSMQGNIAKIAIIMVLLVTAANMLNAFAECGPFECPGDPVSYWLFR</sequence>
<keyword evidence="7" id="KW-1185">Reference proteome</keyword>
<keyword evidence="2 5" id="KW-0812">Transmembrane</keyword>
<dbReference type="Pfam" id="PF02600">
    <property type="entry name" value="DsbB"/>
    <property type="match status" value="1"/>
</dbReference>
<feature type="transmembrane region" description="Helical" evidence="5">
    <location>
        <begin position="12"/>
        <end position="29"/>
    </location>
</feature>
<name>A0A5J6WKI9_MORMI</name>
<proteinExistence type="predicted"/>
<accession>A0A5J6WKI9</accession>
<dbReference type="GO" id="GO:0016020">
    <property type="term" value="C:membrane"/>
    <property type="evidence" value="ECO:0007669"/>
    <property type="project" value="UniProtKB-SubCell"/>
</dbReference>
<dbReference type="GO" id="GO:0015035">
    <property type="term" value="F:protein-disulfide reductase activity"/>
    <property type="evidence" value="ECO:0007669"/>
    <property type="project" value="InterPro"/>
</dbReference>
<dbReference type="Proteomes" id="UP000327424">
    <property type="component" value="Chromosome"/>
</dbReference>
<evidence type="ECO:0000313" key="6">
    <source>
        <dbReference type="EMBL" id="QFI38507.1"/>
    </source>
</evidence>